<feature type="domain" description="ABC3 transporter permease C-terminal" evidence="7">
    <location>
        <begin position="284"/>
        <end position="387"/>
    </location>
</feature>
<gene>
    <name evidence="9" type="ORF">BCY89_17220</name>
</gene>
<dbReference type="InterPro" id="IPR050250">
    <property type="entry name" value="Macrolide_Exporter_MacB"/>
</dbReference>
<evidence type="ECO:0000313" key="9">
    <source>
        <dbReference type="EMBL" id="RKF31889.1"/>
    </source>
</evidence>
<feature type="domain" description="MacB-like periplasmic core" evidence="8">
    <location>
        <begin position="20"/>
        <end position="237"/>
    </location>
</feature>
<keyword evidence="5 6" id="KW-0472">Membrane</keyword>
<sequence length="785" mass="88142">MLTNYFQIAFRHLAKNKGFTAINSVGLASGMTAAILIMLWVKSEFSFDRFYSNTDQIYAIGNKDVWEGEAVEHFYTPKPMAAALKTDFPEINEITRVDKGTGFLLTHQETKLAKEQGVFVDSTFLKIFDYKVIAGNPLEALKNPNQIVLTKSLAERLFGHSDPINKTIRLDSSQISTVSAIIEDLPDNSFMKGSTYLVPWTLMEKIGYSDDYWGNNSIQTYIQLHKSANVDQFETNIKYFLRKHTDTKVANFIKPIGDKWLYSNFTEQGKPSSQRIGMVRSFIAIACFILIIACINFMNLSTAQSEKRAKEVGVRKVVGANKKLLVGQFLTESMVISCISGLLSLLITLIALPYFNDLVSRKLSIQFDDLLFWAMFAGFIVVTGILSGSYPAFYLSSFLPTKVLKGKYLPIQQKFNPRKILVISQFCIAIILTITTLSIHRQIKYAQNREIGYNKERLVSIIDQGEISKNRLLIKNKLLSSGIATQISRTSSPLTDNRSSNYMDWAGKPKDNNTIFARIGADENLVNTAELQLVAGRDFDLAKFPTDSAAMIINESAAKAFNFDDPIGKTVVDGRNWHIVGVIKDFIQESPFSPITPMVIQGAYAGTQVTNIRINDHMKTSEALAAMEQIFKEYNPDYPFEYSFVDSKYAEKFKDFQQLGTLSSLFALLTIFISCLGLYGLIAYIAENRTKEIGIHKVLGASTFKIMRMLSQDFVLLVLFSCLIAFPIAYYIADDMLSAYTYRIKITWDIFIAAGMGTLIIALLTISYHAIKAALINPAVSLRDE</sequence>
<dbReference type="InterPro" id="IPR025857">
    <property type="entry name" value="MacB_PCD"/>
</dbReference>
<feature type="domain" description="ABC3 transporter permease C-terminal" evidence="7">
    <location>
        <begin position="665"/>
        <end position="777"/>
    </location>
</feature>
<evidence type="ECO:0000259" key="7">
    <source>
        <dbReference type="Pfam" id="PF02687"/>
    </source>
</evidence>
<dbReference type="Pfam" id="PF12704">
    <property type="entry name" value="MacB_PCD"/>
    <property type="match status" value="2"/>
</dbReference>
<keyword evidence="4 6" id="KW-1133">Transmembrane helix</keyword>
<keyword evidence="2" id="KW-1003">Cell membrane</keyword>
<dbReference type="PANTHER" id="PTHR30572:SF18">
    <property type="entry name" value="ABC-TYPE MACROLIDE FAMILY EXPORT SYSTEM PERMEASE COMPONENT 2"/>
    <property type="match status" value="1"/>
</dbReference>
<evidence type="ECO:0000256" key="5">
    <source>
        <dbReference type="ARBA" id="ARBA00023136"/>
    </source>
</evidence>
<dbReference type="InterPro" id="IPR003838">
    <property type="entry name" value="ABC3_permease_C"/>
</dbReference>
<feature type="transmembrane region" description="Helical" evidence="6">
    <location>
        <begin position="745"/>
        <end position="766"/>
    </location>
</feature>
<evidence type="ECO:0000256" key="1">
    <source>
        <dbReference type="ARBA" id="ARBA00004651"/>
    </source>
</evidence>
<feature type="transmembrane region" description="Helical" evidence="6">
    <location>
        <begin position="372"/>
        <end position="399"/>
    </location>
</feature>
<name>A0A420FG37_9SPHI</name>
<feature type="domain" description="MacB-like periplasmic core" evidence="8">
    <location>
        <begin position="506"/>
        <end position="628"/>
    </location>
</feature>
<protein>
    <submittedName>
        <fullName evidence="9">ABC transporter permease</fullName>
    </submittedName>
</protein>
<feature type="transmembrane region" description="Helical" evidence="6">
    <location>
        <begin position="665"/>
        <end position="686"/>
    </location>
</feature>
<comment type="subcellular location">
    <subcellularLocation>
        <location evidence="1">Cell membrane</location>
        <topology evidence="1">Multi-pass membrane protein</topology>
    </subcellularLocation>
</comment>
<reference evidence="9 10" key="1">
    <citation type="submission" date="2016-07" db="EMBL/GenBank/DDBJ databases">
        <title>Genome analysis of Sphingobacterium siyangense T12B17.</title>
        <authorList>
            <person name="Xu D."/>
            <person name="Su Y."/>
            <person name="Zheng S."/>
        </authorList>
    </citation>
    <scope>NUCLEOTIDE SEQUENCE [LARGE SCALE GENOMIC DNA]</scope>
    <source>
        <strain evidence="9 10">T12B17</strain>
    </source>
</reference>
<keyword evidence="3 6" id="KW-0812">Transmembrane</keyword>
<evidence type="ECO:0000259" key="8">
    <source>
        <dbReference type="Pfam" id="PF12704"/>
    </source>
</evidence>
<dbReference type="GO" id="GO:0005886">
    <property type="term" value="C:plasma membrane"/>
    <property type="evidence" value="ECO:0007669"/>
    <property type="project" value="UniProtKB-SubCell"/>
</dbReference>
<feature type="transmembrane region" description="Helical" evidence="6">
    <location>
        <begin position="21"/>
        <end position="41"/>
    </location>
</feature>
<dbReference type="RefSeq" id="WP_120336122.1">
    <property type="nucleotide sequence ID" value="NZ_MCAQ01000028.1"/>
</dbReference>
<keyword evidence="10" id="KW-1185">Reference proteome</keyword>
<feature type="transmembrane region" description="Helical" evidence="6">
    <location>
        <begin position="714"/>
        <end position="733"/>
    </location>
</feature>
<feature type="transmembrane region" description="Helical" evidence="6">
    <location>
        <begin position="282"/>
        <end position="303"/>
    </location>
</feature>
<dbReference type="EMBL" id="MCAQ01000028">
    <property type="protein sequence ID" value="RKF31889.1"/>
    <property type="molecule type" value="Genomic_DNA"/>
</dbReference>
<proteinExistence type="predicted"/>
<dbReference type="GO" id="GO:0022857">
    <property type="term" value="F:transmembrane transporter activity"/>
    <property type="evidence" value="ECO:0007669"/>
    <property type="project" value="TreeGrafter"/>
</dbReference>
<dbReference type="PANTHER" id="PTHR30572">
    <property type="entry name" value="MEMBRANE COMPONENT OF TRANSPORTER-RELATED"/>
    <property type="match status" value="1"/>
</dbReference>
<comment type="caution">
    <text evidence="9">The sequence shown here is derived from an EMBL/GenBank/DDBJ whole genome shotgun (WGS) entry which is preliminary data.</text>
</comment>
<dbReference type="AlphaFoldDB" id="A0A420FG37"/>
<feature type="transmembrane region" description="Helical" evidence="6">
    <location>
        <begin position="420"/>
        <end position="439"/>
    </location>
</feature>
<accession>A0A420FG37</accession>
<evidence type="ECO:0000313" key="10">
    <source>
        <dbReference type="Proteomes" id="UP000286402"/>
    </source>
</evidence>
<evidence type="ECO:0000256" key="4">
    <source>
        <dbReference type="ARBA" id="ARBA00022989"/>
    </source>
</evidence>
<evidence type="ECO:0000256" key="6">
    <source>
        <dbReference type="SAM" id="Phobius"/>
    </source>
</evidence>
<dbReference type="Pfam" id="PF02687">
    <property type="entry name" value="FtsX"/>
    <property type="match status" value="2"/>
</dbReference>
<evidence type="ECO:0000256" key="2">
    <source>
        <dbReference type="ARBA" id="ARBA00022475"/>
    </source>
</evidence>
<organism evidence="9 10">
    <name type="scientific">Sphingobacterium siyangense</name>
    <dbReference type="NCBI Taxonomy" id="459529"/>
    <lineage>
        <taxon>Bacteria</taxon>
        <taxon>Pseudomonadati</taxon>
        <taxon>Bacteroidota</taxon>
        <taxon>Sphingobacteriia</taxon>
        <taxon>Sphingobacteriales</taxon>
        <taxon>Sphingobacteriaceae</taxon>
        <taxon>Sphingobacterium</taxon>
    </lineage>
</organism>
<dbReference type="Proteomes" id="UP000286402">
    <property type="component" value="Unassembled WGS sequence"/>
</dbReference>
<feature type="transmembrane region" description="Helical" evidence="6">
    <location>
        <begin position="324"/>
        <end position="352"/>
    </location>
</feature>
<evidence type="ECO:0000256" key="3">
    <source>
        <dbReference type="ARBA" id="ARBA00022692"/>
    </source>
</evidence>